<dbReference type="Gene3D" id="2.160.20.20">
    <property type="match status" value="1"/>
</dbReference>
<dbReference type="EMBL" id="SUMC01000013">
    <property type="protein sequence ID" value="TKA10518.1"/>
    <property type="molecule type" value="Genomic_DNA"/>
</dbReference>
<gene>
    <name evidence="2" type="ORF">FCI23_16140</name>
</gene>
<protein>
    <submittedName>
        <fullName evidence="2">Uncharacterized protein</fullName>
    </submittedName>
</protein>
<dbReference type="PROSITE" id="PS51318">
    <property type="entry name" value="TAT"/>
    <property type="match status" value="1"/>
</dbReference>
<dbReference type="InterPro" id="IPR006311">
    <property type="entry name" value="TAT_signal"/>
</dbReference>
<evidence type="ECO:0000313" key="2">
    <source>
        <dbReference type="EMBL" id="TKA10518.1"/>
    </source>
</evidence>
<reference evidence="2 3" key="1">
    <citation type="submission" date="2019-04" db="EMBL/GenBank/DDBJ databases">
        <title>Streptomyces oryziradicis sp. nov., a novel actinomycete isolated from rhizosphere soil of rice (Oryza sativa L.).</title>
        <authorList>
            <person name="Li C."/>
        </authorList>
    </citation>
    <scope>NUCLEOTIDE SEQUENCE [LARGE SCALE GENOMIC DNA]</scope>
    <source>
        <strain evidence="2 3">NEAU-C40</strain>
    </source>
</reference>
<evidence type="ECO:0000313" key="3">
    <source>
        <dbReference type="Proteomes" id="UP000305778"/>
    </source>
</evidence>
<organism evidence="2 3">
    <name type="scientific">Actinacidiphila oryziradicis</name>
    <dbReference type="NCBI Taxonomy" id="2571141"/>
    <lineage>
        <taxon>Bacteria</taxon>
        <taxon>Bacillati</taxon>
        <taxon>Actinomycetota</taxon>
        <taxon>Actinomycetes</taxon>
        <taxon>Kitasatosporales</taxon>
        <taxon>Streptomycetaceae</taxon>
        <taxon>Actinacidiphila</taxon>
    </lineage>
</organism>
<dbReference type="OrthoDB" id="7054234at2"/>
<accession>A0A4U0SN22</accession>
<comment type="caution">
    <text evidence="2">The sequence shown here is derived from an EMBL/GenBank/DDBJ whole genome shotgun (WGS) entry which is preliminary data.</text>
</comment>
<dbReference type="InterPro" id="IPR012332">
    <property type="entry name" value="Autotransporter_pectin_lyase_C"/>
</dbReference>
<dbReference type="AlphaFoldDB" id="A0A4U0SN22"/>
<name>A0A4U0SN22_9ACTN</name>
<sequence>MTQISRRSVLVAGSATAGALLLNPVTASASTGAATGGEISVAAGETLVVSRTTRLDRLTIASGGTISAPDGYSLTLTVNGVETGQLLTATGAASTQIAPGTYRGDICLTVAVAHPVAFGGLSFPFRQALYVDATGVVKANSVLAGVLGGRLTDAFARDIRLSSNGEAFNGVYVGGGSYTLQSPRIAFEGNGRCDFVGYGAAVVGTGTSTTLVVDGATISNQGAVRTAVIADGGSNVIVKNSTIEVKNGVLPSDYRSTVNTTYMEDAPWMLSISGNVRATNLLGTKSKASYINSSITSEGWGALSTDNGSHCTLSAVNCLVANSGDSGYGSYAIGNATENFLGCRFDVATYATINRGGAVHYADSTRAAVAKLNTDLGLGLSARELADIPVRATVVNSRRFGVMWHGAGSVDVSGGTILNSRESTFLDKGQQVAITVDGSGGARLNPGNGIIMQVIENDDPGPVMVDGVLLNAGVYTEPTGDPARDSGFDVTEVHSGDATAAFTDIRLQGDFYNAMRGGLNLALTFTRSRIEGVISASTSKHAVTTITSAQWRQLGEVTNTPSAAVNNGVIVELDSGSRWTVTGTSYLTKLVLAADAAVTGAHGRTVSMTVDGTATAIKAGSSYSGAIVITVA</sequence>
<dbReference type="Proteomes" id="UP000305778">
    <property type="component" value="Unassembled WGS sequence"/>
</dbReference>
<feature type="signal peptide" evidence="1">
    <location>
        <begin position="1"/>
        <end position="29"/>
    </location>
</feature>
<evidence type="ECO:0000256" key="1">
    <source>
        <dbReference type="SAM" id="SignalP"/>
    </source>
</evidence>
<keyword evidence="3" id="KW-1185">Reference proteome</keyword>
<proteinExistence type="predicted"/>
<feature type="chain" id="PRO_5020619880" evidence="1">
    <location>
        <begin position="30"/>
        <end position="632"/>
    </location>
</feature>
<keyword evidence="1" id="KW-0732">Signal</keyword>
<dbReference type="RefSeq" id="WP_136724589.1">
    <property type="nucleotide sequence ID" value="NZ_SUMC01000013.1"/>
</dbReference>